<dbReference type="InterPro" id="IPR013078">
    <property type="entry name" value="His_Pase_superF_clade-1"/>
</dbReference>
<dbReference type="GO" id="GO:0005737">
    <property type="term" value="C:cytoplasm"/>
    <property type="evidence" value="ECO:0007669"/>
    <property type="project" value="TreeGrafter"/>
</dbReference>
<dbReference type="CDD" id="cd07067">
    <property type="entry name" value="HP_PGM_like"/>
    <property type="match status" value="1"/>
</dbReference>
<protein>
    <recommendedName>
        <fullName evidence="3">Phosphoglycerate mutase</fullName>
    </recommendedName>
</protein>
<accession>A0A1F6DII7</accession>
<dbReference type="Pfam" id="PF00300">
    <property type="entry name" value="His_Phos_1"/>
    <property type="match status" value="1"/>
</dbReference>
<dbReference type="Gene3D" id="3.40.50.1240">
    <property type="entry name" value="Phosphoglycerate mutase-like"/>
    <property type="match status" value="1"/>
</dbReference>
<dbReference type="PANTHER" id="PTHR48100:SF1">
    <property type="entry name" value="HISTIDINE PHOSPHATASE FAMILY PROTEIN-RELATED"/>
    <property type="match status" value="1"/>
</dbReference>
<dbReference type="Proteomes" id="UP000176511">
    <property type="component" value="Unassembled WGS sequence"/>
</dbReference>
<dbReference type="PANTHER" id="PTHR48100">
    <property type="entry name" value="BROAD-SPECIFICITY PHOSPHATASE YOR283W-RELATED"/>
    <property type="match status" value="1"/>
</dbReference>
<dbReference type="GO" id="GO:0016791">
    <property type="term" value="F:phosphatase activity"/>
    <property type="evidence" value="ECO:0007669"/>
    <property type="project" value="TreeGrafter"/>
</dbReference>
<evidence type="ECO:0000313" key="2">
    <source>
        <dbReference type="Proteomes" id="UP000176511"/>
    </source>
</evidence>
<dbReference type="AlphaFoldDB" id="A0A1F6DII7"/>
<comment type="caution">
    <text evidence="1">The sequence shown here is derived from an EMBL/GenBank/DDBJ whole genome shotgun (WGS) entry which is preliminary data.</text>
</comment>
<dbReference type="InterPro" id="IPR029033">
    <property type="entry name" value="His_PPase_superfam"/>
</dbReference>
<proteinExistence type="predicted"/>
<dbReference type="STRING" id="1798491.A3C87_03700"/>
<evidence type="ECO:0000313" key="1">
    <source>
        <dbReference type="EMBL" id="OGG61223.1"/>
    </source>
</evidence>
<dbReference type="InterPro" id="IPR050275">
    <property type="entry name" value="PGM_Phosphatase"/>
</dbReference>
<sequence>MNVEKTLYLCRHGKTEANENGIVQGWHNPLSGCGIQQAARLGYRLARIAESSGMPFQHIYCSPMIRAKQTAYLANKPLSCLVTENADLIECMNPTHFQGKSINEPDFIKYMTWFVDLFAQSKQIYDEETFGMARERAFRAEQFLRDAPEMCAVVVTHGVFLRYLLCVMRYGASFSPEMFLQSGEEFENTVIVKVEYGAFRNPLRVGKKGWRVWVGDASHVAP</sequence>
<reference evidence="1 2" key="1">
    <citation type="journal article" date="2016" name="Nat. Commun.">
        <title>Thousands of microbial genomes shed light on interconnected biogeochemical processes in an aquifer system.</title>
        <authorList>
            <person name="Anantharaman K."/>
            <person name="Brown C.T."/>
            <person name="Hug L.A."/>
            <person name="Sharon I."/>
            <person name="Castelle C.J."/>
            <person name="Probst A.J."/>
            <person name="Thomas B.C."/>
            <person name="Singh A."/>
            <person name="Wilkins M.J."/>
            <person name="Karaoz U."/>
            <person name="Brodie E.L."/>
            <person name="Williams K.H."/>
            <person name="Hubbard S.S."/>
            <person name="Banfield J.F."/>
        </authorList>
    </citation>
    <scope>NUCLEOTIDE SEQUENCE [LARGE SCALE GENOMIC DNA]</scope>
</reference>
<dbReference type="EMBL" id="MFLE01000025">
    <property type="protein sequence ID" value="OGG61223.1"/>
    <property type="molecule type" value="Genomic_DNA"/>
</dbReference>
<dbReference type="SUPFAM" id="SSF53254">
    <property type="entry name" value="Phosphoglycerate mutase-like"/>
    <property type="match status" value="1"/>
</dbReference>
<gene>
    <name evidence="1" type="ORF">A3C87_03700</name>
</gene>
<evidence type="ECO:0008006" key="3">
    <source>
        <dbReference type="Google" id="ProtNLM"/>
    </source>
</evidence>
<organism evidence="1 2">
    <name type="scientific">Candidatus Kaiserbacteria bacterium RIFCSPHIGHO2_02_FULL_49_34</name>
    <dbReference type="NCBI Taxonomy" id="1798491"/>
    <lineage>
        <taxon>Bacteria</taxon>
        <taxon>Candidatus Kaiseribacteriota</taxon>
    </lineage>
</organism>
<dbReference type="SMART" id="SM00855">
    <property type="entry name" value="PGAM"/>
    <property type="match status" value="1"/>
</dbReference>
<name>A0A1F6DII7_9BACT</name>